<dbReference type="SUPFAM" id="SSF53756">
    <property type="entry name" value="UDP-Glycosyltransferase/glycogen phosphorylase"/>
    <property type="match status" value="2"/>
</dbReference>
<feature type="domain" description="Glycosyltransferase subfamily 4-like N-terminal" evidence="4">
    <location>
        <begin position="11"/>
        <end position="105"/>
    </location>
</feature>
<organism evidence="5 6">
    <name type="scientific">Mycobacterium lacus</name>
    <dbReference type="NCBI Taxonomy" id="169765"/>
    <lineage>
        <taxon>Bacteria</taxon>
        <taxon>Bacillati</taxon>
        <taxon>Actinomycetota</taxon>
        <taxon>Actinomycetes</taxon>
        <taxon>Mycobacteriales</taxon>
        <taxon>Mycobacteriaceae</taxon>
        <taxon>Mycobacterium</taxon>
    </lineage>
</organism>
<keyword evidence="1" id="KW-0328">Glycosyltransferase</keyword>
<evidence type="ECO:0000313" key="6">
    <source>
        <dbReference type="Proteomes" id="UP000466396"/>
    </source>
</evidence>
<accession>A0A7I7NRJ5</accession>
<dbReference type="GO" id="GO:0016757">
    <property type="term" value="F:glycosyltransferase activity"/>
    <property type="evidence" value="ECO:0007669"/>
    <property type="project" value="UniProtKB-KW"/>
</dbReference>
<feature type="region of interest" description="Disordered" evidence="3">
    <location>
        <begin position="182"/>
        <end position="204"/>
    </location>
</feature>
<dbReference type="InterPro" id="IPR028098">
    <property type="entry name" value="Glyco_trans_4-like_N"/>
</dbReference>
<evidence type="ECO:0000256" key="1">
    <source>
        <dbReference type="ARBA" id="ARBA00022676"/>
    </source>
</evidence>
<evidence type="ECO:0000256" key="3">
    <source>
        <dbReference type="SAM" id="MobiDB-lite"/>
    </source>
</evidence>
<keyword evidence="2" id="KW-0808">Transferase</keyword>
<sequence>MRVAIVSGNDCEQLSAELAAQGDDVTAYVRRQDRRPAHMTTARNCRRVAVRAGPPAELPAAEVLPFVGDWAAELEGRWSSDRPDIVHPYGWLGGLAAQLAARRTRATGGSNEEIEALTDTVIHSVTGFVVPPNKPRELVAALKPFQGQPFQCESMGAAGRSRAMSRFTWDRIARDARGICHQANSEPHPDKAACRNSRPAAPAV</sequence>
<proteinExistence type="predicted"/>
<dbReference type="Gene3D" id="3.40.50.2000">
    <property type="entry name" value="Glycogen Phosphorylase B"/>
    <property type="match status" value="2"/>
</dbReference>
<dbReference type="RefSeq" id="WP_139822297.1">
    <property type="nucleotide sequence ID" value="NZ_AP022581.1"/>
</dbReference>
<name>A0A7I7NRJ5_9MYCO</name>
<protein>
    <recommendedName>
        <fullName evidence="4">Glycosyltransferase subfamily 4-like N-terminal domain-containing protein</fullName>
    </recommendedName>
</protein>
<evidence type="ECO:0000256" key="2">
    <source>
        <dbReference type="ARBA" id="ARBA00022679"/>
    </source>
</evidence>
<evidence type="ECO:0000259" key="4">
    <source>
        <dbReference type="Pfam" id="PF13579"/>
    </source>
</evidence>
<gene>
    <name evidence="5" type="ORF">MLAC_45990</name>
</gene>
<dbReference type="OrthoDB" id="9810929at2"/>
<dbReference type="KEGG" id="mlj:MLAC_45990"/>
<dbReference type="Pfam" id="PF13579">
    <property type="entry name" value="Glyco_trans_4_4"/>
    <property type="match status" value="1"/>
</dbReference>
<evidence type="ECO:0000313" key="5">
    <source>
        <dbReference type="EMBL" id="BBX99305.1"/>
    </source>
</evidence>
<dbReference type="EMBL" id="AP022581">
    <property type="protein sequence ID" value="BBX99305.1"/>
    <property type="molecule type" value="Genomic_DNA"/>
</dbReference>
<dbReference type="AlphaFoldDB" id="A0A7I7NRJ5"/>
<reference evidence="5 6" key="1">
    <citation type="journal article" date="2019" name="Emerg. Microbes Infect.">
        <title>Comprehensive subspecies identification of 175 nontuberculous mycobacteria species based on 7547 genomic profiles.</title>
        <authorList>
            <person name="Matsumoto Y."/>
            <person name="Kinjo T."/>
            <person name="Motooka D."/>
            <person name="Nabeya D."/>
            <person name="Jung N."/>
            <person name="Uechi K."/>
            <person name="Horii T."/>
            <person name="Iida T."/>
            <person name="Fujita J."/>
            <person name="Nakamura S."/>
        </authorList>
    </citation>
    <scope>NUCLEOTIDE SEQUENCE [LARGE SCALE GENOMIC DNA]</scope>
    <source>
        <strain evidence="5 6">JCM 15657</strain>
    </source>
</reference>
<keyword evidence="6" id="KW-1185">Reference proteome</keyword>
<dbReference type="Proteomes" id="UP000466396">
    <property type="component" value="Chromosome"/>
</dbReference>